<dbReference type="FunCoup" id="A0A6N7ETX1">
    <property type="interactions" value="197"/>
</dbReference>
<keyword evidence="10" id="KW-1185">Reference proteome</keyword>
<dbReference type="PROSITE" id="PS51740">
    <property type="entry name" value="SPOVT_ABRB"/>
    <property type="match status" value="2"/>
</dbReference>
<organism evidence="9 10">
    <name type="scientific">Ostreibacterium oceani</name>
    <dbReference type="NCBI Taxonomy" id="2654998"/>
    <lineage>
        <taxon>Bacteria</taxon>
        <taxon>Pseudomonadati</taxon>
        <taxon>Pseudomonadota</taxon>
        <taxon>Gammaproteobacteria</taxon>
        <taxon>Cardiobacteriales</taxon>
        <taxon>Ostreibacteriaceae</taxon>
        <taxon>Ostreibacterium</taxon>
    </lineage>
</organism>
<dbReference type="InterPro" id="IPR035644">
    <property type="entry name" value="MraZ_C"/>
</dbReference>
<keyword evidence="2 7" id="KW-0963">Cytoplasm</keyword>
<protein>
    <recommendedName>
        <fullName evidence="1 7">Transcriptional regulator MraZ</fullName>
    </recommendedName>
</protein>
<keyword evidence="3" id="KW-0677">Repeat</keyword>
<keyword evidence="6 7" id="KW-0804">Transcription</keyword>
<evidence type="ECO:0000256" key="2">
    <source>
        <dbReference type="ARBA" id="ARBA00022490"/>
    </source>
</evidence>
<accession>A0A6N7ETX1</accession>
<dbReference type="HAMAP" id="MF_01008">
    <property type="entry name" value="MraZ"/>
    <property type="match status" value="1"/>
</dbReference>
<dbReference type="InterPro" id="IPR007159">
    <property type="entry name" value="SpoVT-AbrB_dom"/>
</dbReference>
<feature type="domain" description="SpoVT-AbrB" evidence="8">
    <location>
        <begin position="5"/>
        <end position="49"/>
    </location>
</feature>
<comment type="caution">
    <text evidence="9">The sequence shown here is derived from an EMBL/GenBank/DDBJ whole genome shotgun (WGS) entry which is preliminary data.</text>
</comment>
<evidence type="ECO:0000313" key="9">
    <source>
        <dbReference type="EMBL" id="MPV86264.1"/>
    </source>
</evidence>
<dbReference type="InterPro" id="IPR020603">
    <property type="entry name" value="MraZ_dom"/>
</dbReference>
<dbReference type="GO" id="GO:0003700">
    <property type="term" value="F:DNA-binding transcription factor activity"/>
    <property type="evidence" value="ECO:0007669"/>
    <property type="project" value="UniProtKB-UniRule"/>
</dbReference>
<dbReference type="PANTHER" id="PTHR34701:SF1">
    <property type="entry name" value="TRANSCRIPTIONAL REGULATOR MRAZ"/>
    <property type="match status" value="1"/>
</dbReference>
<dbReference type="InterPro" id="IPR003444">
    <property type="entry name" value="MraZ"/>
</dbReference>
<sequence length="144" mass="16073">MFRGLHNVTMDSKGRIAVPAKHRDVLSKLIVVPNPMPGESCLLVYPIHEWEQVEADIVSRPNSGSVRQLKRLFLGQAVEYVLDGHGRVLLTPSLREFAGLDKKLVMVGQGNKFELWDESAWTALRDGEVDDGAAFVEELESLSF</sequence>
<dbReference type="GO" id="GO:0005737">
    <property type="term" value="C:cytoplasm"/>
    <property type="evidence" value="ECO:0007669"/>
    <property type="project" value="UniProtKB-UniRule"/>
</dbReference>
<keyword evidence="4 7" id="KW-0805">Transcription regulation</keyword>
<dbReference type="CDD" id="cd16320">
    <property type="entry name" value="MraZ_N"/>
    <property type="match status" value="1"/>
</dbReference>
<dbReference type="InParanoid" id="A0A6N7ETX1"/>
<evidence type="ECO:0000256" key="1">
    <source>
        <dbReference type="ARBA" id="ARBA00013860"/>
    </source>
</evidence>
<dbReference type="SUPFAM" id="SSF89447">
    <property type="entry name" value="AbrB/MazE/MraZ-like"/>
    <property type="match status" value="1"/>
</dbReference>
<reference evidence="9 10" key="1">
    <citation type="submission" date="2019-10" db="EMBL/GenBank/DDBJ databases">
        <title>Cardiobacteriales fam. a chemoheterotrophic member of the order Cardiobacteriales, and proposal of Cardiobacteriales fam. nov.</title>
        <authorList>
            <person name="Wang C."/>
        </authorList>
    </citation>
    <scope>NUCLEOTIDE SEQUENCE [LARGE SCALE GENOMIC DNA]</scope>
    <source>
        <strain evidence="9 10">ML27</strain>
    </source>
</reference>
<evidence type="ECO:0000313" key="10">
    <source>
        <dbReference type="Proteomes" id="UP000471298"/>
    </source>
</evidence>
<feature type="domain" description="SpoVT-AbrB" evidence="8">
    <location>
        <begin position="77"/>
        <end position="120"/>
    </location>
</feature>
<keyword evidence="5 7" id="KW-0238">DNA-binding</keyword>
<evidence type="ECO:0000256" key="7">
    <source>
        <dbReference type="HAMAP-Rule" id="MF_01008"/>
    </source>
</evidence>
<dbReference type="EMBL" id="WHNW01000005">
    <property type="protein sequence ID" value="MPV86264.1"/>
    <property type="molecule type" value="Genomic_DNA"/>
</dbReference>
<dbReference type="InterPro" id="IPR037914">
    <property type="entry name" value="SpoVT-AbrB_sf"/>
</dbReference>
<evidence type="ECO:0000259" key="8">
    <source>
        <dbReference type="PROSITE" id="PS51740"/>
    </source>
</evidence>
<name>A0A6N7ETX1_9GAMM</name>
<dbReference type="AlphaFoldDB" id="A0A6N7ETX1"/>
<evidence type="ECO:0000256" key="6">
    <source>
        <dbReference type="ARBA" id="ARBA00023163"/>
    </source>
</evidence>
<dbReference type="CDD" id="cd16321">
    <property type="entry name" value="MraZ_C"/>
    <property type="match status" value="1"/>
</dbReference>
<proteinExistence type="inferred from homology"/>
<evidence type="ECO:0000256" key="4">
    <source>
        <dbReference type="ARBA" id="ARBA00023015"/>
    </source>
</evidence>
<dbReference type="GO" id="GO:0009295">
    <property type="term" value="C:nucleoid"/>
    <property type="evidence" value="ECO:0007669"/>
    <property type="project" value="UniProtKB-SubCell"/>
</dbReference>
<comment type="subunit">
    <text evidence="7">Forms oligomers.</text>
</comment>
<gene>
    <name evidence="7 9" type="primary">mraZ</name>
    <name evidence="9" type="ORF">GCU85_05915</name>
</gene>
<dbReference type="Pfam" id="PF02381">
    <property type="entry name" value="MraZ"/>
    <property type="match status" value="2"/>
</dbReference>
<dbReference type="InterPro" id="IPR038619">
    <property type="entry name" value="MraZ_sf"/>
</dbReference>
<evidence type="ECO:0000256" key="5">
    <source>
        <dbReference type="ARBA" id="ARBA00023125"/>
    </source>
</evidence>
<comment type="similarity">
    <text evidence="7">Belongs to the MraZ family.</text>
</comment>
<comment type="subcellular location">
    <subcellularLocation>
        <location evidence="7">Cytoplasm</location>
        <location evidence="7">Nucleoid</location>
    </subcellularLocation>
</comment>
<evidence type="ECO:0000256" key="3">
    <source>
        <dbReference type="ARBA" id="ARBA00022737"/>
    </source>
</evidence>
<dbReference type="GO" id="GO:0000976">
    <property type="term" value="F:transcription cis-regulatory region binding"/>
    <property type="evidence" value="ECO:0007669"/>
    <property type="project" value="TreeGrafter"/>
</dbReference>
<dbReference type="Proteomes" id="UP000471298">
    <property type="component" value="Unassembled WGS sequence"/>
</dbReference>
<dbReference type="PANTHER" id="PTHR34701">
    <property type="entry name" value="TRANSCRIPTIONAL REGULATOR MRAZ"/>
    <property type="match status" value="1"/>
</dbReference>
<dbReference type="InterPro" id="IPR035642">
    <property type="entry name" value="MraZ_N"/>
</dbReference>
<dbReference type="NCBIfam" id="TIGR00242">
    <property type="entry name" value="division/cell wall cluster transcriptional repressor MraZ"/>
    <property type="match status" value="1"/>
</dbReference>
<dbReference type="GO" id="GO:2000143">
    <property type="term" value="P:negative regulation of DNA-templated transcription initiation"/>
    <property type="evidence" value="ECO:0007669"/>
    <property type="project" value="TreeGrafter"/>
</dbReference>
<dbReference type="Gene3D" id="3.40.1550.20">
    <property type="entry name" value="Transcriptional regulator MraZ domain"/>
    <property type="match status" value="1"/>
</dbReference>
<dbReference type="RefSeq" id="WP_152810263.1">
    <property type="nucleotide sequence ID" value="NZ_WHNW01000005.1"/>
</dbReference>